<dbReference type="EnsemblBacteria" id="ABL77439">
    <property type="protein sequence ID" value="ABL77439"/>
    <property type="gene ID" value="Tpen_0029"/>
</dbReference>
<keyword evidence="2" id="KW-1185">Reference proteome</keyword>
<protein>
    <submittedName>
        <fullName evidence="1">Uncharacterized protein</fullName>
    </submittedName>
</protein>
<dbReference type="AlphaFoldDB" id="A1RW59"/>
<gene>
    <name evidence="1" type="ordered locus">Tpen_0029</name>
</gene>
<dbReference type="Proteomes" id="UP000000641">
    <property type="component" value="Chromosome"/>
</dbReference>
<organism evidence="1 2">
    <name type="scientific">Thermofilum pendens (strain DSM 2475 / Hrk 5)</name>
    <dbReference type="NCBI Taxonomy" id="368408"/>
    <lineage>
        <taxon>Archaea</taxon>
        <taxon>Thermoproteota</taxon>
        <taxon>Thermoprotei</taxon>
        <taxon>Thermofilales</taxon>
        <taxon>Thermofilaceae</taxon>
        <taxon>Thermofilum</taxon>
    </lineage>
</organism>
<dbReference type="KEGG" id="tpe:Tpen_0029"/>
<dbReference type="HOGENOM" id="CLU_2519943_0_0_2"/>
<sequence length="98" mass="11333">MWVNNIFAFRGELYVAGKKRFIARVDEEGNVKLPLAVLKDMGVTLPAYVSITREGSALLLRFRTKRSPLRLGRQIRTEEMEKLIKEALDELVIARWET</sequence>
<dbReference type="STRING" id="368408.Tpen_0029"/>
<dbReference type="EMBL" id="CP000505">
    <property type="protein sequence ID" value="ABL77439.1"/>
    <property type="molecule type" value="Genomic_DNA"/>
</dbReference>
<name>A1RW59_THEPD</name>
<reference evidence="2" key="1">
    <citation type="journal article" date="2008" name="J. Bacteriol.">
        <title>Genome sequence of Thermofilum pendens reveals an exceptional loss of biosynthetic pathways without genome reduction.</title>
        <authorList>
            <person name="Anderson I."/>
            <person name="Rodriguez J."/>
            <person name="Susanti D."/>
            <person name="Porat I."/>
            <person name="Reich C."/>
            <person name="Ulrich L.E."/>
            <person name="Elkins J.G."/>
            <person name="Mavromatis K."/>
            <person name="Lykidis A."/>
            <person name="Kim E."/>
            <person name="Thompson L.S."/>
            <person name="Nolan M."/>
            <person name="Land M."/>
            <person name="Copeland A."/>
            <person name="Lapidus A."/>
            <person name="Lucas S."/>
            <person name="Detter C."/>
            <person name="Zhulin I.B."/>
            <person name="Olsen G.J."/>
            <person name="Whitman W."/>
            <person name="Mukhopadhyay B."/>
            <person name="Bristow J."/>
            <person name="Kyrpides N."/>
        </authorList>
    </citation>
    <scope>NUCLEOTIDE SEQUENCE [LARGE SCALE GENOMIC DNA]</scope>
    <source>
        <strain evidence="2">DSM 2475 / Hrk 5</strain>
    </source>
</reference>
<accession>A1RW59</accession>
<evidence type="ECO:0000313" key="1">
    <source>
        <dbReference type="EMBL" id="ABL77439.1"/>
    </source>
</evidence>
<dbReference type="eggNOG" id="arCOG15045">
    <property type="taxonomic scope" value="Archaea"/>
</dbReference>
<evidence type="ECO:0000313" key="2">
    <source>
        <dbReference type="Proteomes" id="UP000000641"/>
    </source>
</evidence>
<proteinExistence type="predicted"/>